<dbReference type="AlphaFoldDB" id="A0A8T1WSW6"/>
<comment type="caution">
    <text evidence="2">The sequence shown here is derived from an EMBL/GenBank/DDBJ whole genome shotgun (WGS) entry which is preliminary data.</text>
</comment>
<dbReference type="EMBL" id="JAGDFL010000134">
    <property type="protein sequence ID" value="KAG7396917.1"/>
    <property type="molecule type" value="Genomic_DNA"/>
</dbReference>
<organism evidence="2 3">
    <name type="scientific">Phytophthora boehmeriae</name>
    <dbReference type="NCBI Taxonomy" id="109152"/>
    <lineage>
        <taxon>Eukaryota</taxon>
        <taxon>Sar</taxon>
        <taxon>Stramenopiles</taxon>
        <taxon>Oomycota</taxon>
        <taxon>Peronosporomycetes</taxon>
        <taxon>Peronosporales</taxon>
        <taxon>Peronosporaceae</taxon>
        <taxon>Phytophthora</taxon>
    </lineage>
</organism>
<dbReference type="InterPro" id="IPR052727">
    <property type="entry name" value="Rab4/Rab5_effector"/>
</dbReference>
<proteinExistence type="predicted"/>
<protein>
    <recommendedName>
        <fullName evidence="4">FYVE-type domain-containing protein</fullName>
    </recommendedName>
</protein>
<evidence type="ECO:0008006" key="4">
    <source>
        <dbReference type="Google" id="ProtNLM"/>
    </source>
</evidence>
<dbReference type="OrthoDB" id="161167at2759"/>
<reference evidence="2" key="1">
    <citation type="submission" date="2021-02" db="EMBL/GenBank/DDBJ databases">
        <authorList>
            <person name="Palmer J.M."/>
        </authorList>
    </citation>
    <scope>NUCLEOTIDE SEQUENCE</scope>
    <source>
        <strain evidence="2">SCRP23</strain>
    </source>
</reference>
<dbReference type="CDD" id="cd00065">
    <property type="entry name" value="FYVE_like_SF"/>
    <property type="match status" value="1"/>
</dbReference>
<name>A0A8T1WSW6_9STRA</name>
<evidence type="ECO:0000313" key="3">
    <source>
        <dbReference type="Proteomes" id="UP000693981"/>
    </source>
</evidence>
<evidence type="ECO:0000256" key="1">
    <source>
        <dbReference type="SAM" id="MobiDB-lite"/>
    </source>
</evidence>
<sequence length="406" mass="45348">MRFPLPADTFPDLWLPMDDKDALKAMADVVIGEALGKYREFRAPPLHGEIDESRWKIIKKRDGITSYSDRTLSNNAAMARDEAARESIGSMSFSTKLHGVLAVGTIQGTLNDLMYGLHHCTTELMAIKTVYMEDKIVDTKVLAEIKAPTPEEPVNSLYLKWSVSEFAPVLLRKVVRPRDFVYMEAVGILKDENSGERIGYSLLHSLQIPDIRELTDYQIVRGNFSICGLFRQKSPGVIEVHMNGFVDSMGDIHTGVAIPATAEALMSYRQGVYCGQMKKLNWLLKTKKTIMVDRESGVCAVCSKSVKPSSSTHTCQVCMSHVCASCSVKQKLAFLQAHTRRVVRRNLNFCARCMRVAIQTDGLEVASEELRRQNPFEYFELSSNDSGTSASPSNSVLPDNQQEFFG</sequence>
<keyword evidence="3" id="KW-1185">Reference proteome</keyword>
<evidence type="ECO:0000313" key="2">
    <source>
        <dbReference type="EMBL" id="KAG7396917.1"/>
    </source>
</evidence>
<dbReference type="PANTHER" id="PTHR13510">
    <property type="entry name" value="FYVE-FINGER-CONTAINING RAB5 EFFECTOR PROTEIN RABENOSYN-5-RELATED"/>
    <property type="match status" value="1"/>
</dbReference>
<feature type="region of interest" description="Disordered" evidence="1">
    <location>
        <begin position="383"/>
        <end position="406"/>
    </location>
</feature>
<dbReference type="PANTHER" id="PTHR13510:SF44">
    <property type="entry name" value="RABENOSYN-5"/>
    <property type="match status" value="1"/>
</dbReference>
<accession>A0A8T1WSW6</accession>
<dbReference type="Proteomes" id="UP000693981">
    <property type="component" value="Unassembled WGS sequence"/>
</dbReference>
<gene>
    <name evidence="2" type="ORF">PHYBOEH_001561</name>
</gene>